<dbReference type="InterPro" id="IPR051911">
    <property type="entry name" value="SDR_oxidoreductase"/>
</dbReference>
<evidence type="ECO:0000256" key="3">
    <source>
        <dbReference type="RuleBase" id="RU000363"/>
    </source>
</evidence>
<dbReference type="InterPro" id="IPR057326">
    <property type="entry name" value="KR_dom"/>
</dbReference>
<keyword evidence="2" id="KW-0560">Oxidoreductase</keyword>
<keyword evidence="6" id="KW-1185">Reference proteome</keyword>
<evidence type="ECO:0000313" key="5">
    <source>
        <dbReference type="EMBL" id="MFC5460058.1"/>
    </source>
</evidence>
<feature type="domain" description="Ketoreductase" evidence="4">
    <location>
        <begin position="4"/>
        <end position="185"/>
    </location>
</feature>
<sequence>MMQKSWFITGASRGLGVEIAKAALAAGDCVMATGRDPEQVLDALGGERECLMVARVDVTRFEDARAAADAAVERFGGIDVLVNNAGYGHLGFFEESTAQDIRDQFDSNVFGLMEVTRAVLPSMREACAGHILNMSSLAGVRGSAFSSIYCASKFAVEGFSEALAEELAPFGIRVTIVAPGPFRTDFLSPRSLRIGAAALSDYDPARDRIRASFEARNGFQAGDPARLARALVALVNDRQPSLRFLAGTAASDAALQKLDRMRADIDTWRDLSSATDGAYADSRQWQPPVQG</sequence>
<dbReference type="SUPFAM" id="SSF51735">
    <property type="entry name" value="NAD(P)-binding Rossmann-fold domains"/>
    <property type="match status" value="1"/>
</dbReference>
<dbReference type="InterPro" id="IPR002347">
    <property type="entry name" value="SDR_fam"/>
</dbReference>
<dbReference type="CDD" id="cd05374">
    <property type="entry name" value="17beta-HSD-like_SDR_c"/>
    <property type="match status" value="1"/>
</dbReference>
<dbReference type="EMBL" id="JBHSMU010000009">
    <property type="protein sequence ID" value="MFC5460058.1"/>
    <property type="molecule type" value="Genomic_DNA"/>
</dbReference>
<dbReference type="Proteomes" id="UP001596050">
    <property type="component" value="Unassembled WGS sequence"/>
</dbReference>
<evidence type="ECO:0000256" key="1">
    <source>
        <dbReference type="ARBA" id="ARBA00006484"/>
    </source>
</evidence>
<comment type="caution">
    <text evidence="5">The sequence shown here is derived from an EMBL/GenBank/DDBJ whole genome shotgun (WGS) entry which is preliminary data.</text>
</comment>
<evidence type="ECO:0000313" key="6">
    <source>
        <dbReference type="Proteomes" id="UP001596050"/>
    </source>
</evidence>
<accession>A0ABW0L510</accession>
<dbReference type="InterPro" id="IPR020904">
    <property type="entry name" value="Sc_DH/Rdtase_CS"/>
</dbReference>
<dbReference type="RefSeq" id="WP_379782523.1">
    <property type="nucleotide sequence ID" value="NZ_JBHSMU010000009.1"/>
</dbReference>
<name>A0ABW0L510_9BURK</name>
<dbReference type="InterPro" id="IPR036291">
    <property type="entry name" value="NAD(P)-bd_dom_sf"/>
</dbReference>
<evidence type="ECO:0000259" key="4">
    <source>
        <dbReference type="SMART" id="SM00822"/>
    </source>
</evidence>
<dbReference type="PANTHER" id="PTHR43976:SF16">
    <property type="entry name" value="SHORT-CHAIN DEHYDROGENASE_REDUCTASE FAMILY PROTEIN"/>
    <property type="match status" value="1"/>
</dbReference>
<protein>
    <submittedName>
        <fullName evidence="5">Oxidoreductase</fullName>
    </submittedName>
</protein>
<comment type="similarity">
    <text evidence="1 3">Belongs to the short-chain dehydrogenases/reductases (SDR) family.</text>
</comment>
<dbReference type="PRINTS" id="PR00080">
    <property type="entry name" value="SDRFAMILY"/>
</dbReference>
<dbReference type="Pfam" id="PF00106">
    <property type="entry name" value="adh_short"/>
    <property type="match status" value="1"/>
</dbReference>
<reference evidence="6" key="1">
    <citation type="journal article" date="2019" name="Int. J. Syst. Evol. Microbiol.">
        <title>The Global Catalogue of Microorganisms (GCM) 10K type strain sequencing project: providing services to taxonomists for standard genome sequencing and annotation.</title>
        <authorList>
            <consortium name="The Broad Institute Genomics Platform"/>
            <consortium name="The Broad Institute Genome Sequencing Center for Infectious Disease"/>
            <person name="Wu L."/>
            <person name="Ma J."/>
        </authorList>
    </citation>
    <scope>NUCLEOTIDE SEQUENCE [LARGE SCALE GENOMIC DNA]</scope>
    <source>
        <strain evidence="6">KACC 12649</strain>
    </source>
</reference>
<gene>
    <name evidence="5" type="ORF">ACFPN5_09580</name>
</gene>
<dbReference type="PRINTS" id="PR00081">
    <property type="entry name" value="GDHRDH"/>
</dbReference>
<dbReference type="PANTHER" id="PTHR43976">
    <property type="entry name" value="SHORT CHAIN DEHYDROGENASE"/>
    <property type="match status" value="1"/>
</dbReference>
<dbReference type="Gene3D" id="3.40.50.720">
    <property type="entry name" value="NAD(P)-binding Rossmann-like Domain"/>
    <property type="match status" value="1"/>
</dbReference>
<organism evidence="5 6">
    <name type="scientific">Massilia niabensis</name>
    <dbReference type="NCBI Taxonomy" id="544910"/>
    <lineage>
        <taxon>Bacteria</taxon>
        <taxon>Pseudomonadati</taxon>
        <taxon>Pseudomonadota</taxon>
        <taxon>Betaproteobacteria</taxon>
        <taxon>Burkholderiales</taxon>
        <taxon>Oxalobacteraceae</taxon>
        <taxon>Telluria group</taxon>
        <taxon>Massilia</taxon>
    </lineage>
</organism>
<evidence type="ECO:0000256" key="2">
    <source>
        <dbReference type="ARBA" id="ARBA00023002"/>
    </source>
</evidence>
<dbReference type="SMART" id="SM00822">
    <property type="entry name" value="PKS_KR"/>
    <property type="match status" value="1"/>
</dbReference>
<dbReference type="PROSITE" id="PS00061">
    <property type="entry name" value="ADH_SHORT"/>
    <property type="match status" value="1"/>
</dbReference>
<proteinExistence type="inferred from homology"/>
<dbReference type="NCBIfam" id="NF004824">
    <property type="entry name" value="PRK06180.1"/>
    <property type="match status" value="1"/>
</dbReference>